<sequence length="558" mass="65587">MSSPPKAYLNYLIPVGVLILLLFPYMWQWEEVFIPVSDNMDSNLAWWKSLKDQGLIFSTWDTPVKGMILESPRFTYPSAFNVEGLLYYFFPILSAYIVNKGLIILLAYFSFRYWLSSQSGILTSPFLLNLIPLLWATLAFYPHRGVSIAMLPLVVLVVDRLYSGKFSWKYILILVFYAFYSKLVLAGFYFLLGFLAWGIWIGLKERRFPKFGFMGLIILGMAWGLQEIHLIKGLFFNEAFQSHREDFTYDFGIWSDLMPWDFFWSGNQSGAHFAPIYLLLASVFFFLGKGNPLKMKAVWNLFMVLGISVFLSILSHGGLLTFAGKIIPSLASLNFLRFEFWIPYFLFAFFIQSWALLNFRWAKILIPILLLINIFVYQYEWRYLLNQDLKLINQKVPSFKEYFATESYSEIKNLLGENWKERRIAHLNIPPAVSTYHGFHSLDGYMQNYERSHKLKIYQAIASELKKDESLKKHFLNWGNKCYFQHAQYPDDYFMYSWRNEAPVRDLDFDFSYLKNQLKADYLLSALPVDSDHLILKRIFEHPKSAWRIHLYEISAGE</sequence>
<dbReference type="RefSeq" id="WP_143189545.1">
    <property type="nucleotide sequence ID" value="NZ_FOPC01000010.1"/>
</dbReference>
<evidence type="ECO:0000313" key="2">
    <source>
        <dbReference type="EMBL" id="SFG92092.1"/>
    </source>
</evidence>
<feature type="transmembrane region" description="Helical" evidence="1">
    <location>
        <begin position="269"/>
        <end position="287"/>
    </location>
</feature>
<gene>
    <name evidence="2" type="ORF">SAMN04487988_110132</name>
</gene>
<dbReference type="Pfam" id="PF19510">
    <property type="entry name" value="DUF6044"/>
    <property type="match status" value="1"/>
</dbReference>
<accession>A0A1I2VSE7</accession>
<keyword evidence="1" id="KW-1133">Transmembrane helix</keyword>
<feature type="transmembrane region" description="Helical" evidence="1">
    <location>
        <begin position="340"/>
        <end position="357"/>
    </location>
</feature>
<feature type="transmembrane region" description="Helical" evidence="1">
    <location>
        <begin position="85"/>
        <end position="109"/>
    </location>
</feature>
<reference evidence="3" key="1">
    <citation type="submission" date="2016-10" db="EMBL/GenBank/DDBJ databases">
        <authorList>
            <person name="Varghese N."/>
            <person name="Submissions S."/>
        </authorList>
    </citation>
    <scope>NUCLEOTIDE SEQUENCE [LARGE SCALE GENOMIC DNA]</scope>
    <source>
        <strain evidence="3">DSM 19315</strain>
    </source>
</reference>
<feature type="transmembrane region" description="Helical" evidence="1">
    <location>
        <begin position="170"/>
        <end position="199"/>
    </location>
</feature>
<dbReference type="InterPro" id="IPR046107">
    <property type="entry name" value="DUF6044"/>
</dbReference>
<protein>
    <recommendedName>
        <fullName evidence="4">4-amino-4-deoxy-L-arabinose transferase</fullName>
    </recommendedName>
</protein>
<feature type="transmembrane region" description="Helical" evidence="1">
    <location>
        <begin position="211"/>
        <end position="231"/>
    </location>
</feature>
<feature type="transmembrane region" description="Helical" evidence="1">
    <location>
        <begin position="7"/>
        <end position="27"/>
    </location>
</feature>
<keyword evidence="3" id="KW-1185">Reference proteome</keyword>
<proteinExistence type="predicted"/>
<feature type="transmembrane region" description="Helical" evidence="1">
    <location>
        <begin position="121"/>
        <end position="141"/>
    </location>
</feature>
<feature type="transmembrane region" description="Helical" evidence="1">
    <location>
        <begin position="364"/>
        <end position="381"/>
    </location>
</feature>
<keyword evidence="1" id="KW-0812">Transmembrane</keyword>
<name>A0A1I2VSE7_9BACT</name>
<dbReference type="STRING" id="435880.SAMN04487988_110132"/>
<keyword evidence="1" id="KW-0472">Membrane</keyword>
<dbReference type="Proteomes" id="UP000199642">
    <property type="component" value="Unassembled WGS sequence"/>
</dbReference>
<dbReference type="OrthoDB" id="2349131at2"/>
<organism evidence="2 3">
    <name type="scientific">Algoriphagus hitonicola</name>
    <dbReference type="NCBI Taxonomy" id="435880"/>
    <lineage>
        <taxon>Bacteria</taxon>
        <taxon>Pseudomonadati</taxon>
        <taxon>Bacteroidota</taxon>
        <taxon>Cytophagia</taxon>
        <taxon>Cytophagales</taxon>
        <taxon>Cyclobacteriaceae</taxon>
        <taxon>Algoriphagus</taxon>
    </lineage>
</organism>
<evidence type="ECO:0008006" key="4">
    <source>
        <dbReference type="Google" id="ProtNLM"/>
    </source>
</evidence>
<dbReference type="AlphaFoldDB" id="A0A1I2VSE7"/>
<feature type="transmembrane region" description="Helical" evidence="1">
    <location>
        <begin position="299"/>
        <end position="320"/>
    </location>
</feature>
<dbReference type="EMBL" id="FOPC01000010">
    <property type="protein sequence ID" value="SFG92092.1"/>
    <property type="molecule type" value="Genomic_DNA"/>
</dbReference>
<evidence type="ECO:0000313" key="3">
    <source>
        <dbReference type="Proteomes" id="UP000199642"/>
    </source>
</evidence>
<evidence type="ECO:0000256" key="1">
    <source>
        <dbReference type="SAM" id="Phobius"/>
    </source>
</evidence>